<reference evidence="8" key="1">
    <citation type="submission" date="2022-11" db="UniProtKB">
        <authorList>
            <consortium name="EnsemblMetazoa"/>
        </authorList>
    </citation>
    <scope>IDENTIFICATION</scope>
</reference>
<keyword evidence="2 5" id="KW-0812">Transmembrane</keyword>
<dbReference type="PANTHER" id="PTHR45698:SF1">
    <property type="entry name" value="TRACE AMINE-ASSOCIATED RECEPTOR 13C-LIKE"/>
    <property type="match status" value="1"/>
</dbReference>
<dbReference type="OrthoDB" id="9435792at2759"/>
<keyword evidence="9" id="KW-1185">Reference proteome</keyword>
<feature type="transmembrane region" description="Helical" evidence="6">
    <location>
        <begin position="273"/>
        <end position="295"/>
    </location>
</feature>
<evidence type="ECO:0000256" key="2">
    <source>
        <dbReference type="ARBA" id="ARBA00022692"/>
    </source>
</evidence>
<dbReference type="PRINTS" id="PR00237">
    <property type="entry name" value="GPCRRHODOPSN"/>
</dbReference>
<dbReference type="PROSITE" id="PS50262">
    <property type="entry name" value="G_PROTEIN_RECEP_F1_2"/>
    <property type="match status" value="1"/>
</dbReference>
<feature type="transmembrane region" description="Helical" evidence="6">
    <location>
        <begin position="238"/>
        <end position="261"/>
    </location>
</feature>
<dbReference type="PROSITE" id="PS00237">
    <property type="entry name" value="G_PROTEIN_RECEP_F1_1"/>
    <property type="match status" value="1"/>
</dbReference>
<evidence type="ECO:0000256" key="3">
    <source>
        <dbReference type="ARBA" id="ARBA00022989"/>
    </source>
</evidence>
<evidence type="ECO:0000313" key="8">
    <source>
        <dbReference type="EnsemblMetazoa" id="XP_038059162.1"/>
    </source>
</evidence>
<dbReference type="GeneID" id="119730370"/>
<name>A0A914A5M5_PATMI</name>
<evidence type="ECO:0000256" key="4">
    <source>
        <dbReference type="ARBA" id="ARBA00023136"/>
    </source>
</evidence>
<dbReference type="EnsemblMetazoa" id="XM_038203234.1">
    <property type="protein sequence ID" value="XP_038059162.1"/>
    <property type="gene ID" value="LOC119730370"/>
</dbReference>
<feature type="transmembrane region" description="Helical" evidence="6">
    <location>
        <begin position="139"/>
        <end position="159"/>
    </location>
</feature>
<evidence type="ECO:0000256" key="1">
    <source>
        <dbReference type="ARBA" id="ARBA00004370"/>
    </source>
</evidence>
<dbReference type="GO" id="GO:0004930">
    <property type="term" value="F:G protein-coupled receptor activity"/>
    <property type="evidence" value="ECO:0007669"/>
    <property type="project" value="UniProtKB-KW"/>
</dbReference>
<dbReference type="GO" id="GO:0016020">
    <property type="term" value="C:membrane"/>
    <property type="evidence" value="ECO:0007669"/>
    <property type="project" value="UniProtKB-SubCell"/>
</dbReference>
<evidence type="ECO:0000256" key="6">
    <source>
        <dbReference type="SAM" id="Phobius"/>
    </source>
</evidence>
<evidence type="ECO:0000259" key="7">
    <source>
        <dbReference type="PROSITE" id="PS50262"/>
    </source>
</evidence>
<feature type="domain" description="G-protein coupled receptors family 1 profile" evidence="7">
    <location>
        <begin position="35"/>
        <end position="293"/>
    </location>
</feature>
<dbReference type="PANTHER" id="PTHR45698">
    <property type="entry name" value="TRACE AMINE-ASSOCIATED RECEPTOR 19N-RELATED"/>
    <property type="match status" value="1"/>
</dbReference>
<dbReference type="InterPro" id="IPR000276">
    <property type="entry name" value="GPCR_Rhodpsn"/>
</dbReference>
<feature type="transmembrane region" description="Helical" evidence="6">
    <location>
        <begin position="19"/>
        <end position="43"/>
    </location>
</feature>
<evidence type="ECO:0000256" key="5">
    <source>
        <dbReference type="RuleBase" id="RU000688"/>
    </source>
</evidence>
<feature type="transmembrane region" description="Helical" evidence="6">
    <location>
        <begin position="179"/>
        <end position="202"/>
    </location>
</feature>
<dbReference type="CDD" id="cd00637">
    <property type="entry name" value="7tm_classA_rhodopsin-like"/>
    <property type="match status" value="1"/>
</dbReference>
<organism evidence="8 9">
    <name type="scientific">Patiria miniata</name>
    <name type="common">Bat star</name>
    <name type="synonym">Asterina miniata</name>
    <dbReference type="NCBI Taxonomy" id="46514"/>
    <lineage>
        <taxon>Eukaryota</taxon>
        <taxon>Metazoa</taxon>
        <taxon>Echinodermata</taxon>
        <taxon>Eleutherozoa</taxon>
        <taxon>Asterozoa</taxon>
        <taxon>Asteroidea</taxon>
        <taxon>Valvatacea</taxon>
        <taxon>Valvatida</taxon>
        <taxon>Asterinidae</taxon>
        <taxon>Patiria</taxon>
    </lineage>
</organism>
<proteinExistence type="inferred from homology"/>
<dbReference type="Proteomes" id="UP000887568">
    <property type="component" value="Unplaced"/>
</dbReference>
<dbReference type="SUPFAM" id="SSF81321">
    <property type="entry name" value="Family A G protein-coupled receptor-like"/>
    <property type="match status" value="1"/>
</dbReference>
<feature type="transmembrane region" description="Helical" evidence="6">
    <location>
        <begin position="55"/>
        <end position="74"/>
    </location>
</feature>
<comment type="similarity">
    <text evidence="5">Belongs to the G-protein coupled receptor 1 family.</text>
</comment>
<dbReference type="Pfam" id="PF00001">
    <property type="entry name" value="7tm_1"/>
    <property type="match status" value="1"/>
</dbReference>
<dbReference type="OMA" id="FMHNVTN"/>
<keyword evidence="4 6" id="KW-0472">Membrane</keyword>
<dbReference type="Gene3D" id="1.20.1070.10">
    <property type="entry name" value="Rhodopsin 7-helix transmembrane proteins"/>
    <property type="match status" value="1"/>
</dbReference>
<keyword evidence="3 6" id="KW-1133">Transmembrane helix</keyword>
<dbReference type="InterPro" id="IPR017452">
    <property type="entry name" value="GPCR_Rhodpsn_7TM"/>
</dbReference>
<keyword evidence="5" id="KW-0675">Receptor</keyword>
<protein>
    <recommendedName>
        <fullName evidence="7">G-protein coupled receptors family 1 profile domain-containing protein</fullName>
    </recommendedName>
</protein>
<comment type="subcellular location">
    <subcellularLocation>
        <location evidence="1">Membrane</location>
    </subcellularLocation>
</comment>
<accession>A0A914A5M5</accession>
<evidence type="ECO:0000313" key="9">
    <source>
        <dbReference type="Proteomes" id="UP000887568"/>
    </source>
</evidence>
<dbReference type="RefSeq" id="XP_038059162.1">
    <property type="nucleotide sequence ID" value="XM_038203234.1"/>
</dbReference>
<keyword evidence="5" id="KW-0297">G-protein coupled receptor</keyword>
<dbReference type="AlphaFoldDB" id="A0A914A5M5"/>
<sequence>MEFNNSSTNQQLCMTEVKYAVFCVQVILGVTGILGNALVCVTIAKAKFMHNVTNFLIAHMAVADILVCVSLVIFQERYVEDASNDDAKQEMFCKFFHGKRLMWLSCDLSLLSMVCVTVERYLGIVHPLKYPRLVTKTRVGIMIAVVWCIAIIAKIPHLTSQAFNSDTKQCFTSGISDTSIALVSVVSLLEFYVPAAIILWCYRKILISLRKSAENQQRENNHAPANELLTACRRVIKVLLTVILLYFVIWVPVYLFFMVGLFKPNLSLVAHNILIALQPTIASVNSVVNPFIYAFKYKEFQRGLRFHVFPFCRRRRRVAAAVSIETIR</sequence>
<keyword evidence="5" id="KW-0807">Transducer</keyword>